<keyword evidence="1" id="KW-1133">Transmembrane helix</keyword>
<keyword evidence="1" id="KW-0812">Transmembrane</keyword>
<gene>
    <name evidence="2" type="ORF">GCM10007392_20300</name>
</gene>
<keyword evidence="1" id="KW-0472">Membrane</keyword>
<dbReference type="AlphaFoldDB" id="A0A918K751"/>
<comment type="caution">
    <text evidence="2">The sequence shown here is derived from an EMBL/GenBank/DDBJ whole genome shotgun (WGS) entry which is preliminary data.</text>
</comment>
<dbReference type="Proteomes" id="UP000626148">
    <property type="component" value="Unassembled WGS sequence"/>
</dbReference>
<name>A0A918K751_9GAMM</name>
<sequence length="370" mass="42039">MVTASYIIGTEIARGNSHNNNMESFVMEKLTVTSVLFATIALAPSTSLALKIQNSFDFQESPSNLFYSLTSSDYTLPNPSEGPYVQDMIVQAPSEDVDNLSLLTANIINEATRLWAYSIGGDTEVNINWNWADLSTGKYSEYEGNTITLNSSVNNFYFDRDVTSSSEYIRDDQYVEYKILDDEYEVDAKLTKQGNMTYNPNHHTDDGIYYYDWADLQHSVDLFSVALYEVGHVLGYQSNKVGTSSISVEEPLPLAGMHSEIDWDNDASFIQSGHSMSYSVSQGERKILTVDDVLILAQLNGWTDVYLPEFHERIWYKNEVHNGWDFEYDLHKVSNNVRVVDVIHVNEPSNILMLFVGLFLLFLIRNYNVT</sequence>
<evidence type="ECO:0000313" key="3">
    <source>
        <dbReference type="Proteomes" id="UP000626148"/>
    </source>
</evidence>
<keyword evidence="3" id="KW-1185">Reference proteome</keyword>
<proteinExistence type="predicted"/>
<protein>
    <recommendedName>
        <fullName evidence="4">Peptidase M10 metallopeptidase domain-containing protein</fullName>
    </recommendedName>
</protein>
<accession>A0A918K751</accession>
<reference evidence="2" key="1">
    <citation type="journal article" date="2014" name="Int. J. Syst. Evol. Microbiol.">
        <title>Complete genome sequence of Corynebacterium casei LMG S-19264T (=DSM 44701T), isolated from a smear-ripened cheese.</title>
        <authorList>
            <consortium name="US DOE Joint Genome Institute (JGI-PGF)"/>
            <person name="Walter F."/>
            <person name="Albersmeier A."/>
            <person name="Kalinowski J."/>
            <person name="Ruckert C."/>
        </authorList>
    </citation>
    <scope>NUCLEOTIDE SEQUENCE</scope>
    <source>
        <strain evidence="2">KCTC 22169</strain>
    </source>
</reference>
<feature type="transmembrane region" description="Helical" evidence="1">
    <location>
        <begin position="351"/>
        <end position="368"/>
    </location>
</feature>
<evidence type="ECO:0000256" key="1">
    <source>
        <dbReference type="SAM" id="Phobius"/>
    </source>
</evidence>
<evidence type="ECO:0000313" key="2">
    <source>
        <dbReference type="EMBL" id="GGX52819.1"/>
    </source>
</evidence>
<dbReference type="EMBL" id="BMXR01000004">
    <property type="protein sequence ID" value="GGX52819.1"/>
    <property type="molecule type" value="Genomic_DNA"/>
</dbReference>
<organism evidence="2 3">
    <name type="scientific">Saccharospirillum salsuginis</name>
    <dbReference type="NCBI Taxonomy" id="418750"/>
    <lineage>
        <taxon>Bacteria</taxon>
        <taxon>Pseudomonadati</taxon>
        <taxon>Pseudomonadota</taxon>
        <taxon>Gammaproteobacteria</taxon>
        <taxon>Oceanospirillales</taxon>
        <taxon>Saccharospirillaceae</taxon>
        <taxon>Saccharospirillum</taxon>
    </lineage>
</organism>
<evidence type="ECO:0008006" key="4">
    <source>
        <dbReference type="Google" id="ProtNLM"/>
    </source>
</evidence>
<reference evidence="2" key="2">
    <citation type="submission" date="2020-09" db="EMBL/GenBank/DDBJ databases">
        <authorList>
            <person name="Sun Q."/>
            <person name="Kim S."/>
        </authorList>
    </citation>
    <scope>NUCLEOTIDE SEQUENCE</scope>
    <source>
        <strain evidence="2">KCTC 22169</strain>
    </source>
</reference>